<proteinExistence type="inferred from homology"/>
<feature type="chain" id="PRO_5047117811" evidence="5">
    <location>
        <begin position="27"/>
        <end position="326"/>
    </location>
</feature>
<evidence type="ECO:0000313" key="8">
    <source>
        <dbReference type="Proteomes" id="UP001382727"/>
    </source>
</evidence>
<comment type="similarity">
    <text evidence="2">Belongs to the bacterial solute-binding protein 8 family.</text>
</comment>
<dbReference type="PROSITE" id="PS51257">
    <property type="entry name" value="PROKAR_LIPOPROTEIN"/>
    <property type="match status" value="1"/>
</dbReference>
<dbReference type="SUPFAM" id="SSF53807">
    <property type="entry name" value="Helical backbone' metal receptor"/>
    <property type="match status" value="1"/>
</dbReference>
<evidence type="ECO:0000259" key="6">
    <source>
        <dbReference type="PROSITE" id="PS50983"/>
    </source>
</evidence>
<evidence type="ECO:0000256" key="2">
    <source>
        <dbReference type="ARBA" id="ARBA00008814"/>
    </source>
</evidence>
<comment type="subcellular location">
    <subcellularLocation>
        <location evidence="1">Cell envelope</location>
    </subcellularLocation>
</comment>
<dbReference type="PANTHER" id="PTHR30532">
    <property type="entry name" value="IRON III DICITRATE-BINDING PERIPLASMIC PROTEIN"/>
    <property type="match status" value="1"/>
</dbReference>
<feature type="signal peptide" evidence="5">
    <location>
        <begin position="1"/>
        <end position="26"/>
    </location>
</feature>
<feature type="domain" description="Fe/B12 periplasmic-binding" evidence="6">
    <location>
        <begin position="55"/>
        <end position="326"/>
    </location>
</feature>
<keyword evidence="3" id="KW-0813">Transport</keyword>
<dbReference type="RefSeq" id="WP_338749517.1">
    <property type="nucleotide sequence ID" value="NZ_CP144913.1"/>
</dbReference>
<evidence type="ECO:0000256" key="5">
    <source>
        <dbReference type="SAM" id="SignalP"/>
    </source>
</evidence>
<dbReference type="Gene3D" id="3.40.50.1980">
    <property type="entry name" value="Nitrogenase molybdenum iron protein domain"/>
    <property type="match status" value="2"/>
</dbReference>
<accession>A0ABZ2MHE6</accession>
<evidence type="ECO:0000256" key="3">
    <source>
        <dbReference type="ARBA" id="ARBA00022448"/>
    </source>
</evidence>
<dbReference type="EMBL" id="CP144913">
    <property type="protein sequence ID" value="WXB76491.1"/>
    <property type="molecule type" value="Genomic_DNA"/>
</dbReference>
<dbReference type="PROSITE" id="PS50983">
    <property type="entry name" value="FE_B12_PBP"/>
    <property type="match status" value="1"/>
</dbReference>
<evidence type="ECO:0000313" key="7">
    <source>
        <dbReference type="EMBL" id="WXB76491.1"/>
    </source>
</evidence>
<dbReference type="InterPro" id="IPR051313">
    <property type="entry name" value="Bact_iron-sidero_bind"/>
</dbReference>
<gene>
    <name evidence="7" type="ORF">V1351_00095</name>
</gene>
<sequence>MPTRLRSAALLTGLALALTACGSSDADPASAAGGGDSVEVEDNNGTQLVPAAPTSVVATDNRTFETLAEWDVELSAAAVALMPESNKYTDDDSIVDLGIHREPDLEAAVAVEPDLIINGQRYADHHDTLAELVPEATILELDPREGKPFDEELKRQISVLGEVFDQQDAAQQLNDDFDASIERATRAYDSGETVMGLNTSGGEFGYVAPGDGRVIGPMFDIVGLEPALDVKDGSDDHQGDDISVEAIAKADPDWILVMDRDAAIAAEDEDYTPAKDLIENSEALQDVTAVKDGNVLYMPADTYLNEGIQTYTTFFDTFADALEEKS</sequence>
<evidence type="ECO:0000256" key="1">
    <source>
        <dbReference type="ARBA" id="ARBA00004196"/>
    </source>
</evidence>
<dbReference type="InterPro" id="IPR002491">
    <property type="entry name" value="ABC_transptr_periplasmic_BD"/>
</dbReference>
<keyword evidence="4 5" id="KW-0732">Signal</keyword>
<organism evidence="7 8">
    <name type="scientific">Janibacter alittae</name>
    <dbReference type="NCBI Taxonomy" id="3115209"/>
    <lineage>
        <taxon>Bacteria</taxon>
        <taxon>Bacillati</taxon>
        <taxon>Actinomycetota</taxon>
        <taxon>Actinomycetes</taxon>
        <taxon>Micrococcales</taxon>
        <taxon>Intrasporangiaceae</taxon>
        <taxon>Janibacter</taxon>
    </lineage>
</organism>
<keyword evidence="8" id="KW-1185">Reference proteome</keyword>
<dbReference type="PANTHER" id="PTHR30532:SF28">
    <property type="entry name" value="PETROBACTIN-BINDING PROTEIN YCLQ"/>
    <property type="match status" value="1"/>
</dbReference>
<evidence type="ECO:0000256" key="4">
    <source>
        <dbReference type="ARBA" id="ARBA00022729"/>
    </source>
</evidence>
<reference evidence="7 8" key="1">
    <citation type="submission" date="2024-02" db="EMBL/GenBank/DDBJ databases">
        <title>Janibacter sp. nov., isolated from gut of marine sandworm.</title>
        <authorList>
            <person name="Kim B."/>
            <person name="Jun M.O."/>
            <person name="Shin N.-R."/>
        </authorList>
    </citation>
    <scope>NUCLEOTIDE SEQUENCE [LARGE SCALE GENOMIC DNA]</scope>
    <source>
        <strain evidence="7 8">A1S7</strain>
    </source>
</reference>
<dbReference type="Proteomes" id="UP001382727">
    <property type="component" value="Chromosome"/>
</dbReference>
<dbReference type="Pfam" id="PF01497">
    <property type="entry name" value="Peripla_BP_2"/>
    <property type="match status" value="1"/>
</dbReference>
<protein>
    <submittedName>
        <fullName evidence="7">ABC transporter substrate-binding protein</fullName>
    </submittedName>
</protein>
<name>A0ABZ2MHE6_9MICO</name>